<name>A0A212S262_9PROT</name>
<feature type="region of interest" description="Disordered" evidence="1">
    <location>
        <begin position="15"/>
        <end position="38"/>
    </location>
</feature>
<protein>
    <submittedName>
        <fullName evidence="2">Uncharacterized protein</fullName>
    </submittedName>
</protein>
<accession>A0A212S262</accession>
<reference evidence="2 3" key="1">
    <citation type="submission" date="2017-06" db="EMBL/GenBank/DDBJ databases">
        <authorList>
            <person name="Kim H.J."/>
            <person name="Triplett B.A."/>
        </authorList>
    </citation>
    <scope>NUCLEOTIDE SEQUENCE [LARGE SCALE GENOMIC DNA]</scope>
    <source>
        <strain evidence="2 3">B29T1</strain>
    </source>
</reference>
<feature type="compositionally biased region" description="Low complexity" evidence="1">
    <location>
        <begin position="22"/>
        <end position="33"/>
    </location>
</feature>
<dbReference type="RefSeq" id="WP_088562974.1">
    <property type="nucleotide sequence ID" value="NZ_FYEH01000020.1"/>
</dbReference>
<proteinExistence type="predicted"/>
<evidence type="ECO:0000313" key="3">
    <source>
        <dbReference type="Proteomes" id="UP000197065"/>
    </source>
</evidence>
<organism evidence="2 3">
    <name type="scientific">Arboricoccus pini</name>
    <dbReference type="NCBI Taxonomy" id="1963835"/>
    <lineage>
        <taxon>Bacteria</taxon>
        <taxon>Pseudomonadati</taxon>
        <taxon>Pseudomonadota</taxon>
        <taxon>Alphaproteobacteria</taxon>
        <taxon>Geminicoccales</taxon>
        <taxon>Geminicoccaceae</taxon>
        <taxon>Arboricoccus</taxon>
    </lineage>
</organism>
<sequence>MTFPKDPKIGQKVISMRRGGARSRSAAGAPGSSESVKVAPTVMAEPEPAMGAAEESLSTSWWSILEPYTIAAFGAAIAFGDLQLALLCRNQKLLEQRFECGGDELRELQGLTAALMRAEDPLDAARVQLELIRMLLSSGFAQGAASLDDLQACLANAPPSPATKSVSNLAAHRLSPGSALKH</sequence>
<dbReference type="AlphaFoldDB" id="A0A212S262"/>
<evidence type="ECO:0000313" key="2">
    <source>
        <dbReference type="EMBL" id="SNB79060.1"/>
    </source>
</evidence>
<dbReference type="Proteomes" id="UP000197065">
    <property type="component" value="Unassembled WGS sequence"/>
</dbReference>
<keyword evidence="3" id="KW-1185">Reference proteome</keyword>
<evidence type="ECO:0000256" key="1">
    <source>
        <dbReference type="SAM" id="MobiDB-lite"/>
    </source>
</evidence>
<gene>
    <name evidence="2" type="ORF">SAMN07250955_12012</name>
</gene>
<dbReference type="EMBL" id="FYEH01000020">
    <property type="protein sequence ID" value="SNB79060.1"/>
    <property type="molecule type" value="Genomic_DNA"/>
</dbReference>